<evidence type="ECO:0000313" key="2">
    <source>
        <dbReference type="Proteomes" id="UP000294933"/>
    </source>
</evidence>
<gene>
    <name evidence="1" type="ORF">BD410DRAFT_297932</name>
</gene>
<name>A0A4Y7PHX4_9AGAM</name>
<dbReference type="OrthoDB" id="2800666at2759"/>
<organism evidence="1 2">
    <name type="scientific">Rickenella mellea</name>
    <dbReference type="NCBI Taxonomy" id="50990"/>
    <lineage>
        <taxon>Eukaryota</taxon>
        <taxon>Fungi</taxon>
        <taxon>Dikarya</taxon>
        <taxon>Basidiomycota</taxon>
        <taxon>Agaricomycotina</taxon>
        <taxon>Agaricomycetes</taxon>
        <taxon>Hymenochaetales</taxon>
        <taxon>Rickenellaceae</taxon>
        <taxon>Rickenella</taxon>
    </lineage>
</organism>
<protein>
    <submittedName>
        <fullName evidence="1">Uncharacterized protein</fullName>
    </submittedName>
</protein>
<dbReference type="VEuPathDB" id="FungiDB:BD410DRAFT_297932"/>
<proteinExistence type="predicted"/>
<reference evidence="1 2" key="1">
    <citation type="submission" date="2018-06" db="EMBL/GenBank/DDBJ databases">
        <title>A transcriptomic atlas of mushroom development highlights an independent origin of complex multicellularity.</title>
        <authorList>
            <consortium name="DOE Joint Genome Institute"/>
            <person name="Krizsan K."/>
            <person name="Almasi E."/>
            <person name="Merenyi Z."/>
            <person name="Sahu N."/>
            <person name="Viragh M."/>
            <person name="Koszo T."/>
            <person name="Mondo S."/>
            <person name="Kiss B."/>
            <person name="Balint B."/>
            <person name="Kues U."/>
            <person name="Barry K."/>
            <person name="Hegedus J.C."/>
            <person name="Henrissat B."/>
            <person name="Johnson J."/>
            <person name="Lipzen A."/>
            <person name="Ohm R."/>
            <person name="Nagy I."/>
            <person name="Pangilinan J."/>
            <person name="Yan J."/>
            <person name="Xiong Y."/>
            <person name="Grigoriev I.V."/>
            <person name="Hibbett D.S."/>
            <person name="Nagy L.G."/>
        </authorList>
    </citation>
    <scope>NUCLEOTIDE SEQUENCE [LARGE SCALE GENOMIC DNA]</scope>
    <source>
        <strain evidence="1 2">SZMC22713</strain>
    </source>
</reference>
<dbReference type="Gene3D" id="1.20.1280.50">
    <property type="match status" value="1"/>
</dbReference>
<keyword evidence="2" id="KW-1185">Reference proteome</keyword>
<accession>A0A4Y7PHX4</accession>
<sequence>MLANDKIEGLQDFLGLLTSVNDKGWDAGYRDSILRGRERSVSTHSHAEPLLSLRHALDDAKRFLASLDSVKQRLTKEIRKLQRRCAPLLLEDGIKRLPDDLLSHIFKIGHDITDYCDFALAVSHVSCRFRQVSLRTPRLWTRVSIEYPSEQIDVFMSRSGQLDLEISERFSLDFSDSCRFFKLLAPVSTRWSSLTIISDRSKEIIRKLDITNFPRLRRIYKPSASLFGVDLSSWHMPSLSIVEVDVSQFTQLCAVPMQLTCIELQFMTAPYVDVVALFRALLSMKTLKDLSLILFNCGSLPRIDHLDRAELPQPHSVHLDRLAIEIEQSPYDSLVDIYDKLSVFMATNVYLSIDRVQDHRESYLLNSRKEYFLHGSTIRIHIQQSCDISNILMLIAKHCKIAHTVHLDLPSAYTGFMSDQD</sequence>
<dbReference type="AlphaFoldDB" id="A0A4Y7PHX4"/>
<dbReference type="EMBL" id="ML170408">
    <property type="protein sequence ID" value="TDL14010.1"/>
    <property type="molecule type" value="Genomic_DNA"/>
</dbReference>
<dbReference type="Proteomes" id="UP000294933">
    <property type="component" value="Unassembled WGS sequence"/>
</dbReference>
<evidence type="ECO:0000313" key="1">
    <source>
        <dbReference type="EMBL" id="TDL14010.1"/>
    </source>
</evidence>